<keyword evidence="1" id="KW-0175">Coiled coil</keyword>
<feature type="compositionally biased region" description="Low complexity" evidence="2">
    <location>
        <begin position="238"/>
        <end position="252"/>
    </location>
</feature>
<sequence length="633" mass="68242">MDDALHIRPVKTDGRSSTSASTSSRAAANLSMERLYRKRAIDRENQRVLRQKNKTRLAELEAEVRTLTERLAQAESDKAQAAARTQTSSTSLDGIIASLRSLQVSLAVATAASSTGGSAHGSSPRSSPLTTTASPVSNVAARTTSASSLSPSPASLQPDGKHGQQSQSGQPVDQPMSGTQPYAGDTVTLNLDNLDFWGSGASVTVPVEDSIPFQNSDFSLDIDLLTRSLPLFSVDLPNSQQGQHQGQRSNQHPSHHQHPPNNAHSARPPRPPTPTQLHPHLYPQFPNQLPPLASEPQSGYPFTQGYVHRNPPGSIDFTAASPPAPSAAGDSFRRNPHDDTGAVYLARVEANRLRDASPVWAVTPPYVPPTSNVDELIINLVYKRRRGQAVAAPGATATLTTRSLSTASATTAGTSTSAVSTGSTTPSAAASASTAATSPSDEFTHAHFPSVNSLLNPVLYEPDRPVASTIARHVAGTIMVYTTPEKTALLYMMCIYIRWLIAPTREHYDAIPEFFRPTGAQLVVPHPFWIDTLGWPRVRERLVSHLDHTRYRDFASIIVKSFSIGWPHHALEGILEASPEPTADGKATNYVMTKAFVQHVREPKNWTVGPELVEAFPFLEGAVNVRGRPPVSF</sequence>
<proteinExistence type="predicted"/>
<evidence type="ECO:0000313" key="3">
    <source>
        <dbReference type="EMBL" id="KAL1897581.1"/>
    </source>
</evidence>
<protein>
    <recommendedName>
        <fullName evidence="5">BZIP transcription factor</fullName>
    </recommendedName>
</protein>
<feature type="compositionally biased region" description="Low complexity" evidence="2">
    <location>
        <begin position="403"/>
        <end position="440"/>
    </location>
</feature>
<feature type="compositionally biased region" description="Basic and acidic residues" evidence="2">
    <location>
        <begin position="1"/>
        <end position="14"/>
    </location>
</feature>
<comment type="caution">
    <text evidence="3">The sequence shown here is derived from an EMBL/GenBank/DDBJ whole genome shotgun (WGS) entry which is preliminary data.</text>
</comment>
<dbReference type="CDD" id="cd14688">
    <property type="entry name" value="bZIP_YAP"/>
    <property type="match status" value="1"/>
</dbReference>
<accession>A0ABR3ZC10</accession>
<keyword evidence="4" id="KW-1185">Reference proteome</keyword>
<feature type="region of interest" description="Disordered" evidence="2">
    <location>
        <begin position="114"/>
        <end position="185"/>
    </location>
</feature>
<feature type="compositionally biased region" description="Low complexity" evidence="2">
    <location>
        <begin position="114"/>
        <end position="123"/>
    </location>
</feature>
<dbReference type="Proteomes" id="UP001583186">
    <property type="component" value="Unassembled WGS sequence"/>
</dbReference>
<evidence type="ECO:0000313" key="4">
    <source>
        <dbReference type="Proteomes" id="UP001583186"/>
    </source>
</evidence>
<dbReference type="PANTHER" id="PTHR37012:SF2">
    <property type="entry name" value="BZIP DOMAIN-CONTAINING PROTEIN-RELATED"/>
    <property type="match status" value="1"/>
</dbReference>
<dbReference type="PANTHER" id="PTHR37012">
    <property type="entry name" value="B-ZIP TRANSCRIPTION FACTOR (EUROFUNG)-RELATED"/>
    <property type="match status" value="1"/>
</dbReference>
<dbReference type="Pfam" id="PF11905">
    <property type="entry name" value="DUF3425"/>
    <property type="match status" value="1"/>
</dbReference>
<gene>
    <name evidence="3" type="ORF">Sste5346_003886</name>
</gene>
<feature type="compositionally biased region" description="Low complexity" evidence="2">
    <location>
        <begin position="15"/>
        <end position="28"/>
    </location>
</feature>
<feature type="region of interest" description="Disordered" evidence="2">
    <location>
        <begin position="235"/>
        <end position="312"/>
    </location>
</feature>
<reference evidence="3 4" key="1">
    <citation type="journal article" date="2024" name="IMA Fungus">
        <title>IMA Genome - F19 : A genome assembly and annotation guide to empower mycologists, including annotated draft genome sequences of Ceratocystis pirilliformis, Diaporthe australafricana, Fusarium ophioides, Paecilomyces lecythidis, and Sporothrix stenoceras.</title>
        <authorList>
            <person name="Aylward J."/>
            <person name="Wilson A.M."/>
            <person name="Visagie C.M."/>
            <person name="Spraker J."/>
            <person name="Barnes I."/>
            <person name="Buitendag C."/>
            <person name="Ceriani C."/>
            <person name="Del Mar Angel L."/>
            <person name="du Plessis D."/>
            <person name="Fuchs T."/>
            <person name="Gasser K."/>
            <person name="Kramer D."/>
            <person name="Li W."/>
            <person name="Munsamy K."/>
            <person name="Piso A."/>
            <person name="Price J.L."/>
            <person name="Sonnekus B."/>
            <person name="Thomas C."/>
            <person name="van der Nest A."/>
            <person name="van Dijk A."/>
            <person name="van Heerden A."/>
            <person name="van Vuuren N."/>
            <person name="Yilmaz N."/>
            <person name="Duong T.A."/>
            <person name="van der Merwe N.A."/>
            <person name="Wingfield M.J."/>
            <person name="Wingfield B.D."/>
        </authorList>
    </citation>
    <scope>NUCLEOTIDE SEQUENCE [LARGE SCALE GENOMIC DNA]</scope>
    <source>
        <strain evidence="3 4">CMW 5346</strain>
    </source>
</reference>
<feature type="compositionally biased region" description="Polar residues" evidence="2">
    <location>
        <begin position="163"/>
        <end position="180"/>
    </location>
</feature>
<organism evidence="3 4">
    <name type="scientific">Sporothrix stenoceras</name>
    <dbReference type="NCBI Taxonomy" id="5173"/>
    <lineage>
        <taxon>Eukaryota</taxon>
        <taxon>Fungi</taxon>
        <taxon>Dikarya</taxon>
        <taxon>Ascomycota</taxon>
        <taxon>Pezizomycotina</taxon>
        <taxon>Sordariomycetes</taxon>
        <taxon>Sordariomycetidae</taxon>
        <taxon>Ophiostomatales</taxon>
        <taxon>Ophiostomataceae</taxon>
        <taxon>Sporothrix</taxon>
    </lineage>
</organism>
<feature type="region of interest" description="Disordered" evidence="2">
    <location>
        <begin position="403"/>
        <end position="442"/>
    </location>
</feature>
<dbReference type="EMBL" id="JAWCUI010000018">
    <property type="protein sequence ID" value="KAL1897581.1"/>
    <property type="molecule type" value="Genomic_DNA"/>
</dbReference>
<evidence type="ECO:0000256" key="2">
    <source>
        <dbReference type="SAM" id="MobiDB-lite"/>
    </source>
</evidence>
<dbReference type="InterPro" id="IPR021833">
    <property type="entry name" value="DUF3425"/>
</dbReference>
<feature type="coiled-coil region" evidence="1">
    <location>
        <begin position="43"/>
        <end position="84"/>
    </location>
</feature>
<name>A0ABR3ZC10_9PEZI</name>
<evidence type="ECO:0008006" key="5">
    <source>
        <dbReference type="Google" id="ProtNLM"/>
    </source>
</evidence>
<feature type="region of interest" description="Disordered" evidence="2">
    <location>
        <begin position="1"/>
        <end position="31"/>
    </location>
</feature>
<feature type="compositionally biased region" description="Low complexity" evidence="2">
    <location>
        <begin position="143"/>
        <end position="156"/>
    </location>
</feature>
<evidence type="ECO:0000256" key="1">
    <source>
        <dbReference type="SAM" id="Coils"/>
    </source>
</evidence>
<feature type="compositionally biased region" description="Polar residues" evidence="2">
    <location>
        <begin position="124"/>
        <end position="142"/>
    </location>
</feature>